<keyword evidence="2" id="KW-1185">Reference proteome</keyword>
<dbReference type="Proteomes" id="UP000628669">
    <property type="component" value="Unassembled WGS sequence"/>
</dbReference>
<comment type="caution">
    <text evidence="1">The sequence shown here is derived from an EMBL/GenBank/DDBJ whole genome shotgun (WGS) entry which is preliminary data.</text>
</comment>
<evidence type="ECO:0008006" key="3">
    <source>
        <dbReference type="Google" id="ProtNLM"/>
    </source>
</evidence>
<reference evidence="2" key="1">
    <citation type="submission" date="2021-01" db="EMBL/GenBank/DDBJ databases">
        <title>Genome public.</title>
        <authorList>
            <person name="Liu C."/>
            <person name="Sun Q."/>
        </authorList>
    </citation>
    <scope>NUCLEOTIDE SEQUENCE [LARGE SCALE GENOMIC DNA]</scope>
    <source>
        <strain evidence="2">YIM B02567</strain>
    </source>
</reference>
<proteinExistence type="predicted"/>
<evidence type="ECO:0000313" key="2">
    <source>
        <dbReference type="Proteomes" id="UP000628669"/>
    </source>
</evidence>
<evidence type="ECO:0000313" key="1">
    <source>
        <dbReference type="EMBL" id="MBK1894893.1"/>
    </source>
</evidence>
<gene>
    <name evidence="1" type="ORF">JHL15_03890</name>
</gene>
<accession>A0ABS1FR27</accession>
<protein>
    <recommendedName>
        <fullName evidence="3">Bacteriocin</fullName>
    </recommendedName>
</protein>
<organism evidence="1 2">
    <name type="scientific">Chryseobacterium paridis</name>
    <dbReference type="NCBI Taxonomy" id="2800328"/>
    <lineage>
        <taxon>Bacteria</taxon>
        <taxon>Pseudomonadati</taxon>
        <taxon>Bacteroidota</taxon>
        <taxon>Flavobacteriia</taxon>
        <taxon>Flavobacteriales</taxon>
        <taxon>Weeksellaceae</taxon>
        <taxon>Chryseobacterium group</taxon>
        <taxon>Chryseobacterium</taxon>
    </lineage>
</organism>
<dbReference type="EMBL" id="JAENHK010000001">
    <property type="protein sequence ID" value="MBK1894893.1"/>
    <property type="molecule type" value="Genomic_DNA"/>
</dbReference>
<sequence>MKNLKKLSKSKLKTTFGGESHPFPGYCFYVCSNGLTYQELCRYEFICPEDPI</sequence>
<dbReference type="InterPro" id="IPR058074">
    <property type="entry name" value="Bacteriocin-like"/>
</dbReference>
<dbReference type="RefSeq" id="WP_200243034.1">
    <property type="nucleotide sequence ID" value="NZ_JAENHK010000001.1"/>
</dbReference>
<name>A0ABS1FR27_9FLAO</name>
<dbReference type="NCBIfam" id="NF047798">
    <property type="entry name" value="leader_Chryseo"/>
    <property type="match status" value="1"/>
</dbReference>